<evidence type="ECO:0000313" key="9">
    <source>
        <dbReference type="EMBL" id="CDO55188.1"/>
    </source>
</evidence>
<dbReference type="GO" id="GO:0005634">
    <property type="term" value="C:nucleus"/>
    <property type="evidence" value="ECO:0007669"/>
    <property type="project" value="UniProtKB-SubCell"/>
</dbReference>
<evidence type="ECO:0000256" key="7">
    <source>
        <dbReference type="SAM" id="MobiDB-lite"/>
    </source>
</evidence>
<dbReference type="Pfam" id="PF13867">
    <property type="entry name" value="SAP30_Sin3_bdg"/>
    <property type="match status" value="1"/>
</dbReference>
<evidence type="ECO:0000256" key="2">
    <source>
        <dbReference type="ARBA" id="ARBA00006283"/>
    </source>
</evidence>
<dbReference type="OrthoDB" id="510958at2759"/>
<feature type="domain" description="Histone deacetylase complex subunit SAP30 Sin3 binding" evidence="8">
    <location>
        <begin position="98"/>
        <end position="140"/>
    </location>
</feature>
<feature type="compositionally biased region" description="Low complexity" evidence="7">
    <location>
        <begin position="24"/>
        <end position="47"/>
    </location>
</feature>
<keyword evidence="3" id="KW-0678">Repressor</keyword>
<feature type="region of interest" description="Disordered" evidence="7">
    <location>
        <begin position="1"/>
        <end position="54"/>
    </location>
</feature>
<evidence type="ECO:0000256" key="3">
    <source>
        <dbReference type="ARBA" id="ARBA00022491"/>
    </source>
</evidence>
<protein>
    <submittedName>
        <fullName evidence="9">Similar to Saccharomyces cerevisiae YMR263W SAP30 Subunit of a histone deacetylase complex</fullName>
    </submittedName>
</protein>
<evidence type="ECO:0000256" key="5">
    <source>
        <dbReference type="ARBA" id="ARBA00023163"/>
    </source>
</evidence>
<dbReference type="InterPro" id="IPR038291">
    <property type="entry name" value="SAP30_C_sf"/>
</dbReference>
<dbReference type="Proteomes" id="UP000242525">
    <property type="component" value="Unassembled WGS sequence"/>
</dbReference>
<name>A0A0J9XE70_GEOCN</name>
<keyword evidence="4" id="KW-0805">Transcription regulation</keyword>
<proteinExistence type="inferred from homology"/>
<evidence type="ECO:0000313" key="10">
    <source>
        <dbReference type="Proteomes" id="UP000242525"/>
    </source>
</evidence>
<dbReference type="STRING" id="1173061.A0A0J9XE70"/>
<dbReference type="InterPro" id="IPR024145">
    <property type="entry name" value="His_deAcase_SAP30/SAP30L"/>
</dbReference>
<reference evidence="9" key="1">
    <citation type="submission" date="2014-03" db="EMBL/GenBank/DDBJ databases">
        <authorList>
            <person name="Casaregola S."/>
        </authorList>
    </citation>
    <scope>NUCLEOTIDE SEQUENCE [LARGE SCALE GENOMIC DNA]</scope>
    <source>
        <strain evidence="9">CLIB 918</strain>
    </source>
</reference>
<keyword evidence="10" id="KW-1185">Reference proteome</keyword>
<dbReference type="AlphaFoldDB" id="A0A0J9XE70"/>
<evidence type="ECO:0000256" key="6">
    <source>
        <dbReference type="ARBA" id="ARBA00023242"/>
    </source>
</evidence>
<dbReference type="InterPro" id="IPR025718">
    <property type="entry name" value="SAP30_Sin3-bd"/>
</dbReference>
<dbReference type="PANTHER" id="PTHR13286:SF22">
    <property type="entry name" value="PHD-TYPE DOMAIN-CONTAINING PROTEIN"/>
    <property type="match status" value="1"/>
</dbReference>
<evidence type="ECO:0000259" key="8">
    <source>
        <dbReference type="Pfam" id="PF13867"/>
    </source>
</evidence>
<evidence type="ECO:0000256" key="1">
    <source>
        <dbReference type="ARBA" id="ARBA00004123"/>
    </source>
</evidence>
<dbReference type="EMBL" id="CCBN010000010">
    <property type="protein sequence ID" value="CDO55188.1"/>
    <property type="molecule type" value="Genomic_DNA"/>
</dbReference>
<accession>A0A0J9XE70</accession>
<dbReference type="Gene3D" id="6.10.160.20">
    <property type="match status" value="1"/>
</dbReference>
<comment type="similarity">
    <text evidence="2">Belongs to the SAP30 family.</text>
</comment>
<evidence type="ECO:0000256" key="4">
    <source>
        <dbReference type="ARBA" id="ARBA00023015"/>
    </source>
</evidence>
<sequence length="169" mass="19369">MANPRSNRSSNTNGSDKPSKSRTPKPTSTPTLAPQQQPANSSSNSQQHADSEDFARIEDLPVEILRKYRTVHKLENQISSAMSHNGYLLRNNSTSLAKRTFTAKHSNRVSKHELAAVVKRNFNQQTVRESEVIVDFIYSVNKQGKWCPKTLYDYYLFLTNVFFLFRRCL</sequence>
<organism evidence="9 10">
    <name type="scientific">Geotrichum candidum</name>
    <name type="common">Oospora lactis</name>
    <name type="synonym">Dipodascus geotrichum</name>
    <dbReference type="NCBI Taxonomy" id="1173061"/>
    <lineage>
        <taxon>Eukaryota</taxon>
        <taxon>Fungi</taxon>
        <taxon>Dikarya</taxon>
        <taxon>Ascomycota</taxon>
        <taxon>Saccharomycotina</taxon>
        <taxon>Dipodascomycetes</taxon>
        <taxon>Dipodascales</taxon>
        <taxon>Dipodascaceae</taxon>
        <taxon>Geotrichum</taxon>
    </lineage>
</organism>
<feature type="compositionally biased region" description="Polar residues" evidence="7">
    <location>
        <begin position="1"/>
        <end position="14"/>
    </location>
</feature>
<keyword evidence="6" id="KW-0539">Nucleus</keyword>
<dbReference type="PANTHER" id="PTHR13286">
    <property type="entry name" value="SAP30"/>
    <property type="match status" value="1"/>
</dbReference>
<comment type="caution">
    <text evidence="9">The sequence shown here is derived from an EMBL/GenBank/DDBJ whole genome shotgun (WGS) entry which is preliminary data.</text>
</comment>
<gene>
    <name evidence="9" type="ORF">BN980_GECA10s01264g</name>
</gene>
<keyword evidence="5" id="KW-0804">Transcription</keyword>
<comment type="subcellular location">
    <subcellularLocation>
        <location evidence="1">Nucleus</location>
    </subcellularLocation>
</comment>